<evidence type="ECO:0000256" key="1">
    <source>
        <dbReference type="SAM" id="Phobius"/>
    </source>
</evidence>
<keyword evidence="3" id="KW-1185">Reference proteome</keyword>
<dbReference type="Proteomes" id="UP000826271">
    <property type="component" value="Unassembled WGS sequence"/>
</dbReference>
<reference evidence="2" key="1">
    <citation type="submission" date="2019-10" db="EMBL/GenBank/DDBJ databases">
        <authorList>
            <person name="Zhang R."/>
            <person name="Pan Y."/>
            <person name="Wang J."/>
            <person name="Ma R."/>
            <person name="Yu S."/>
        </authorList>
    </citation>
    <scope>NUCLEOTIDE SEQUENCE</scope>
    <source>
        <strain evidence="2">LA-IB0</strain>
        <tissue evidence="2">Leaf</tissue>
    </source>
</reference>
<protein>
    <submittedName>
        <fullName evidence="2">Uncharacterized protein</fullName>
    </submittedName>
</protein>
<proteinExistence type="predicted"/>
<evidence type="ECO:0000313" key="3">
    <source>
        <dbReference type="Proteomes" id="UP000826271"/>
    </source>
</evidence>
<keyword evidence="1" id="KW-1133">Transmembrane helix</keyword>
<accession>A0AAV6W4T8</accession>
<dbReference type="AlphaFoldDB" id="A0AAV6W4T8"/>
<sequence length="309" mass="32185">MGGGGMMRAAAKVAGITVATGGLRGITAENYPVSSASRRAASLRPAAAAATATTTEDVKLVASKSQAGVEIDDWVFAGGEEEVMVVAGEPMPRVVFGGVPTLQEAIEATSELTEALEKVYLSSSNSVGHEDHESISPLSNSQVVETKACVTSETAVAPAVPAPAIMAFKFLHENSVAQNVVASIACDPNVWNAVLKNQELQGFLQSQSSSSSACSDSESSAKSFDISSDYADSEPVGGFMDIFQKIRTTVVDMMRSLSGYFQNFFGGQGVSRAYVNSDGTAKLSGDTVMEASFMGLAIMAILVILLKRA</sequence>
<gene>
    <name evidence="2" type="ORF">BUALT_Bualt18G0059400</name>
</gene>
<dbReference type="EMBL" id="WHWC01000018">
    <property type="protein sequence ID" value="KAG8365019.1"/>
    <property type="molecule type" value="Genomic_DNA"/>
</dbReference>
<dbReference type="PANTHER" id="PTHR33625">
    <property type="entry name" value="OS08G0179900 PROTEIN"/>
    <property type="match status" value="1"/>
</dbReference>
<name>A0AAV6W4T8_9LAMI</name>
<organism evidence="2 3">
    <name type="scientific">Buddleja alternifolia</name>
    <dbReference type="NCBI Taxonomy" id="168488"/>
    <lineage>
        <taxon>Eukaryota</taxon>
        <taxon>Viridiplantae</taxon>
        <taxon>Streptophyta</taxon>
        <taxon>Embryophyta</taxon>
        <taxon>Tracheophyta</taxon>
        <taxon>Spermatophyta</taxon>
        <taxon>Magnoliopsida</taxon>
        <taxon>eudicotyledons</taxon>
        <taxon>Gunneridae</taxon>
        <taxon>Pentapetalae</taxon>
        <taxon>asterids</taxon>
        <taxon>lamiids</taxon>
        <taxon>Lamiales</taxon>
        <taxon>Scrophulariaceae</taxon>
        <taxon>Buddlejeae</taxon>
        <taxon>Buddleja</taxon>
    </lineage>
</organism>
<feature type="transmembrane region" description="Helical" evidence="1">
    <location>
        <begin position="288"/>
        <end position="306"/>
    </location>
</feature>
<dbReference type="PANTHER" id="PTHR33625:SF4">
    <property type="entry name" value="OS08G0179900 PROTEIN"/>
    <property type="match status" value="1"/>
</dbReference>
<keyword evidence="1" id="KW-0472">Membrane</keyword>
<keyword evidence="1" id="KW-0812">Transmembrane</keyword>
<evidence type="ECO:0000313" key="2">
    <source>
        <dbReference type="EMBL" id="KAG8365019.1"/>
    </source>
</evidence>
<comment type="caution">
    <text evidence="2">The sequence shown here is derived from an EMBL/GenBank/DDBJ whole genome shotgun (WGS) entry which is preliminary data.</text>
</comment>